<dbReference type="Pfam" id="PF03352">
    <property type="entry name" value="Adenine_glyco"/>
    <property type="match status" value="1"/>
</dbReference>
<dbReference type="OrthoDB" id="9807664at2"/>
<keyword evidence="11" id="KW-1185">Reference proteome</keyword>
<dbReference type="GO" id="GO:0008725">
    <property type="term" value="F:DNA-3-methyladenine glycosylase activity"/>
    <property type="evidence" value="ECO:0007669"/>
    <property type="project" value="UniProtKB-EC"/>
</dbReference>
<evidence type="ECO:0000256" key="6">
    <source>
        <dbReference type="ARBA" id="ARBA00052558"/>
    </source>
</evidence>
<dbReference type="GO" id="GO:0046872">
    <property type="term" value="F:metal ion binding"/>
    <property type="evidence" value="ECO:0007669"/>
    <property type="project" value="UniProtKB-KW"/>
</dbReference>
<gene>
    <name evidence="10" type="ORF">DLK05_02585</name>
</gene>
<reference evidence="10 11" key="1">
    <citation type="submission" date="2018-11" db="EMBL/GenBank/DDBJ databases">
        <title>Parancylomarina longa gen. nov., sp. nov., isolated from sediments of southern Okinawa.</title>
        <authorList>
            <person name="Fu T."/>
        </authorList>
    </citation>
    <scope>NUCLEOTIDE SEQUENCE [LARGE SCALE GENOMIC DNA]</scope>
    <source>
        <strain evidence="10 11">T3-2 S1-C</strain>
    </source>
</reference>
<dbReference type="NCBIfam" id="TIGR00624">
    <property type="entry name" value="tag"/>
    <property type="match status" value="1"/>
</dbReference>
<evidence type="ECO:0000256" key="2">
    <source>
        <dbReference type="ARBA" id="ARBA00022763"/>
    </source>
</evidence>
<dbReference type="PANTHER" id="PTHR30037">
    <property type="entry name" value="DNA-3-METHYLADENINE GLYCOSYLASE 1"/>
    <property type="match status" value="1"/>
</dbReference>
<evidence type="ECO:0000313" key="11">
    <source>
        <dbReference type="Proteomes" id="UP000282985"/>
    </source>
</evidence>
<keyword evidence="4 9" id="KW-0862">Zinc</keyword>
<evidence type="ECO:0000256" key="3">
    <source>
        <dbReference type="ARBA" id="ARBA00022801"/>
    </source>
</evidence>
<dbReference type="SUPFAM" id="SSF48150">
    <property type="entry name" value="DNA-glycosylase"/>
    <property type="match status" value="1"/>
</dbReference>
<dbReference type="PANTHER" id="PTHR30037:SF4">
    <property type="entry name" value="DNA-3-METHYLADENINE GLYCOSYLASE I"/>
    <property type="match status" value="1"/>
</dbReference>
<dbReference type="Gene3D" id="1.10.340.30">
    <property type="entry name" value="Hypothetical protein, domain 2"/>
    <property type="match status" value="1"/>
</dbReference>
<dbReference type="GO" id="GO:0006284">
    <property type="term" value="P:base-excision repair"/>
    <property type="evidence" value="ECO:0007669"/>
    <property type="project" value="InterPro"/>
</dbReference>
<keyword evidence="1 9" id="KW-0479">Metal-binding</keyword>
<keyword evidence="5" id="KW-0234">DNA repair</keyword>
<evidence type="ECO:0000313" key="10">
    <source>
        <dbReference type="EMBL" id="RUT79597.1"/>
    </source>
</evidence>
<sequence length="191" mass="22258">MEKTRCAWAGSNPLYKSYHDTEWGVPLHDDQMLFEFLILEGAQAGLSWITILRKRENYREAFDNFDPNIIVDYTTSKVEELMQNEGIVRNRRKIEATIKNAKAFLEVQREFGSFNEYIWSFTDGKSIINRWKDLSELPASTKESIAMSKDLKKRGFTFVGPTICYAFMQATGMVNDHTTDCFLYKNHLQNK</sequence>
<dbReference type="FunFam" id="1.10.340.30:FF:000009">
    <property type="entry name" value="DNA-3-methyladenine glycosylase I"/>
    <property type="match status" value="1"/>
</dbReference>
<comment type="catalytic activity">
    <reaction evidence="6">
        <text>Hydrolysis of alkylated DNA, releasing 3-methyladenine.</text>
        <dbReference type="EC" id="3.2.2.20"/>
    </reaction>
</comment>
<organism evidence="10 11">
    <name type="scientific">Ancylomarina longa</name>
    <dbReference type="NCBI Taxonomy" id="2487017"/>
    <lineage>
        <taxon>Bacteria</taxon>
        <taxon>Pseudomonadati</taxon>
        <taxon>Bacteroidota</taxon>
        <taxon>Bacteroidia</taxon>
        <taxon>Marinilabiliales</taxon>
        <taxon>Marinifilaceae</taxon>
        <taxon>Ancylomarina</taxon>
    </lineage>
</organism>
<proteinExistence type="predicted"/>
<accession>A0A434AYW8</accession>
<dbReference type="InterPro" id="IPR011257">
    <property type="entry name" value="DNA_glycosylase"/>
</dbReference>
<evidence type="ECO:0000256" key="8">
    <source>
        <dbReference type="ARBA" id="ARBA00066766"/>
    </source>
</evidence>
<evidence type="ECO:0000256" key="5">
    <source>
        <dbReference type="ARBA" id="ARBA00023204"/>
    </source>
</evidence>
<dbReference type="InterPro" id="IPR005019">
    <property type="entry name" value="Adenine_glyco"/>
</dbReference>
<dbReference type="Proteomes" id="UP000282985">
    <property type="component" value="Unassembled WGS sequence"/>
</dbReference>
<feature type="binding site" evidence="9">
    <location>
        <position position="19"/>
    </location>
    <ligand>
        <name>Zn(2+)</name>
        <dbReference type="ChEBI" id="CHEBI:29105"/>
    </ligand>
</feature>
<feature type="binding site" evidence="9">
    <location>
        <position position="177"/>
    </location>
    <ligand>
        <name>Zn(2+)</name>
        <dbReference type="ChEBI" id="CHEBI:29105"/>
    </ligand>
</feature>
<evidence type="ECO:0000256" key="4">
    <source>
        <dbReference type="ARBA" id="ARBA00022833"/>
    </source>
</evidence>
<keyword evidence="3" id="KW-0378">Hydrolase</keyword>
<dbReference type="AlphaFoldDB" id="A0A434AYW8"/>
<dbReference type="EC" id="3.2.2.20" evidence="8"/>
<comment type="function">
    <text evidence="7">Hydrolysis of the deoxyribose N-glycosidic bond to excise 3-methyladenine from the damaged DNA polymer formed by alkylation lesions.</text>
</comment>
<dbReference type="InterPro" id="IPR004597">
    <property type="entry name" value="Tag"/>
</dbReference>
<evidence type="ECO:0000256" key="1">
    <source>
        <dbReference type="ARBA" id="ARBA00022723"/>
    </source>
</evidence>
<feature type="binding site" evidence="9">
    <location>
        <position position="181"/>
    </location>
    <ligand>
        <name>Zn(2+)</name>
        <dbReference type="ChEBI" id="CHEBI:29105"/>
    </ligand>
</feature>
<dbReference type="RefSeq" id="WP_127342419.1">
    <property type="nucleotide sequence ID" value="NZ_RJJX01000002.1"/>
</dbReference>
<name>A0A434AYW8_9BACT</name>
<comment type="caution">
    <text evidence="10">The sequence shown here is derived from an EMBL/GenBank/DDBJ whole genome shotgun (WGS) entry which is preliminary data.</text>
</comment>
<keyword evidence="2" id="KW-0227">DNA damage</keyword>
<dbReference type="EMBL" id="RJJX01000002">
    <property type="protein sequence ID" value="RUT79597.1"/>
    <property type="molecule type" value="Genomic_DNA"/>
</dbReference>
<evidence type="ECO:0000256" key="7">
    <source>
        <dbReference type="ARBA" id="ARBA00057608"/>
    </source>
</evidence>
<evidence type="ECO:0000256" key="9">
    <source>
        <dbReference type="PIRSR" id="PIRSR604597-1"/>
    </source>
</evidence>
<feature type="binding site" evidence="9">
    <location>
        <position position="6"/>
    </location>
    <ligand>
        <name>Zn(2+)</name>
        <dbReference type="ChEBI" id="CHEBI:29105"/>
    </ligand>
</feature>
<protein>
    <recommendedName>
        <fullName evidence="8">DNA-3-methyladenine glycosylase I</fullName>
        <ecNumber evidence="8">3.2.2.20</ecNumber>
    </recommendedName>
</protein>
<dbReference type="InterPro" id="IPR052891">
    <property type="entry name" value="DNA-3mA_glycosylase"/>
</dbReference>